<gene>
    <name evidence="2" type="ORF">AVDCRST_MAG53-357</name>
</gene>
<feature type="region of interest" description="Disordered" evidence="1">
    <location>
        <begin position="1"/>
        <end position="95"/>
    </location>
</feature>
<dbReference type="AlphaFoldDB" id="A0A6J4RT47"/>
<name>A0A6J4RT47_9ACTN</name>
<feature type="compositionally biased region" description="Low complexity" evidence="1">
    <location>
        <begin position="24"/>
        <end position="33"/>
    </location>
</feature>
<sequence>GHRDRPHRTLGFRPRGLRRRRRCPVPARRGAAGLRKRGDARGARAALPPGHPRGRRADGHQRQVAPGPRRPPHRDRARGHRGERGRSRARPERRL</sequence>
<evidence type="ECO:0000256" key="1">
    <source>
        <dbReference type="SAM" id="MobiDB-lite"/>
    </source>
</evidence>
<feature type="compositionally biased region" description="Basic residues" evidence="1">
    <location>
        <begin position="70"/>
        <end position="79"/>
    </location>
</feature>
<feature type="non-terminal residue" evidence="2">
    <location>
        <position position="95"/>
    </location>
</feature>
<reference evidence="2" key="1">
    <citation type="submission" date="2020-02" db="EMBL/GenBank/DDBJ databases">
        <authorList>
            <person name="Meier V. D."/>
        </authorList>
    </citation>
    <scope>NUCLEOTIDE SEQUENCE</scope>
    <source>
        <strain evidence="2">AVDCRST_MAG53</strain>
    </source>
</reference>
<feature type="compositionally biased region" description="Basic and acidic residues" evidence="1">
    <location>
        <begin position="80"/>
        <end position="95"/>
    </location>
</feature>
<feature type="non-terminal residue" evidence="2">
    <location>
        <position position="1"/>
    </location>
</feature>
<proteinExistence type="predicted"/>
<accession>A0A6J4RT47</accession>
<protein>
    <submittedName>
        <fullName evidence="2">Uncharacterized protein</fullName>
    </submittedName>
</protein>
<feature type="compositionally biased region" description="Basic residues" evidence="1">
    <location>
        <begin position="1"/>
        <end position="23"/>
    </location>
</feature>
<evidence type="ECO:0000313" key="2">
    <source>
        <dbReference type="EMBL" id="CAA9476637.1"/>
    </source>
</evidence>
<dbReference type="EMBL" id="CADCVR010000015">
    <property type="protein sequence ID" value="CAA9476637.1"/>
    <property type="molecule type" value="Genomic_DNA"/>
</dbReference>
<organism evidence="2">
    <name type="scientific">uncultured Solirubrobacteraceae bacterium</name>
    <dbReference type="NCBI Taxonomy" id="1162706"/>
    <lineage>
        <taxon>Bacteria</taxon>
        <taxon>Bacillati</taxon>
        <taxon>Actinomycetota</taxon>
        <taxon>Thermoleophilia</taxon>
        <taxon>Solirubrobacterales</taxon>
        <taxon>Solirubrobacteraceae</taxon>
        <taxon>environmental samples</taxon>
    </lineage>
</organism>